<name>A0A1H4EUI1_9BACT</name>
<feature type="domain" description="Outer membrane protein beta-barrel" evidence="2">
    <location>
        <begin position="27"/>
        <end position="185"/>
    </location>
</feature>
<dbReference type="Pfam" id="PF13568">
    <property type="entry name" value="OMP_b-brl_2"/>
    <property type="match status" value="1"/>
</dbReference>
<evidence type="ECO:0000256" key="1">
    <source>
        <dbReference type="SAM" id="SignalP"/>
    </source>
</evidence>
<feature type="chain" id="PRO_5010209140" evidence="1">
    <location>
        <begin position="20"/>
        <end position="217"/>
    </location>
</feature>
<dbReference type="EMBL" id="FNRI01000008">
    <property type="protein sequence ID" value="SEA88659.1"/>
    <property type="molecule type" value="Genomic_DNA"/>
</dbReference>
<gene>
    <name evidence="3" type="ORF">SAMN05444145_10891</name>
</gene>
<dbReference type="STRING" id="1033731.SAMN05444145_10891"/>
<accession>A0A1H4EUI1</accession>
<keyword evidence="1" id="KW-0732">Signal</keyword>
<organism evidence="3 4">
    <name type="scientific">Alistipes timonensis JC136</name>
    <dbReference type="NCBI Taxonomy" id="1033731"/>
    <lineage>
        <taxon>Bacteria</taxon>
        <taxon>Pseudomonadati</taxon>
        <taxon>Bacteroidota</taxon>
        <taxon>Bacteroidia</taxon>
        <taxon>Bacteroidales</taxon>
        <taxon>Rikenellaceae</taxon>
        <taxon>Alistipes</taxon>
    </lineage>
</organism>
<dbReference type="OrthoDB" id="997409at2"/>
<evidence type="ECO:0000259" key="2">
    <source>
        <dbReference type="Pfam" id="PF13568"/>
    </source>
</evidence>
<dbReference type="AlphaFoldDB" id="A0A1H4EUI1"/>
<dbReference type="InterPro" id="IPR025665">
    <property type="entry name" value="Beta-barrel_OMP_2"/>
</dbReference>
<keyword evidence="4" id="KW-1185">Reference proteome</keyword>
<reference evidence="3 4" key="1">
    <citation type="submission" date="2016-10" db="EMBL/GenBank/DDBJ databases">
        <authorList>
            <person name="de Groot N.N."/>
        </authorList>
    </citation>
    <scope>NUCLEOTIDE SEQUENCE [LARGE SCALE GENOMIC DNA]</scope>
    <source>
        <strain evidence="3 4">DSM 25383</strain>
    </source>
</reference>
<evidence type="ECO:0000313" key="4">
    <source>
        <dbReference type="Proteomes" id="UP000183253"/>
    </source>
</evidence>
<evidence type="ECO:0000313" key="3">
    <source>
        <dbReference type="EMBL" id="SEA88659.1"/>
    </source>
</evidence>
<feature type="signal peptide" evidence="1">
    <location>
        <begin position="1"/>
        <end position="19"/>
    </location>
</feature>
<sequence>MKKYTLILFVLLLAGNARAQQYEKNILGVRAGLNVSKLAVSAEDMRLSTGWRTGFHFAVSDQVLLTRKLPLYLETGVDFSSRGGKIALAQYGEVYRTTPRPFYLQVPLLVNYHFNVRDLLTIQPFAGIYGGVGLRGRMEFDYLGKEELFGDRGMLYRLDFGVRAGVGFTVKRIYLGVSYDIGCMNQFKGTEFFGYETRVSEVRIQNDCLTVMIGYNF</sequence>
<dbReference type="RefSeq" id="WP_010264907.1">
    <property type="nucleotide sequence ID" value="NZ_CAEG01000015.1"/>
</dbReference>
<dbReference type="Proteomes" id="UP000183253">
    <property type="component" value="Unassembled WGS sequence"/>
</dbReference>
<protein>
    <submittedName>
        <fullName evidence="3">Outer membrane protein beta-barrel domain-containing protein</fullName>
    </submittedName>
</protein>
<proteinExistence type="predicted"/>